<name>A0A067PBF1_9AGAM</name>
<gene>
    <name evidence="1" type="ORF">JAAARDRAFT_162994</name>
</gene>
<dbReference type="HOGENOM" id="CLU_082785_0_0_1"/>
<evidence type="ECO:0008006" key="3">
    <source>
        <dbReference type="Google" id="ProtNLM"/>
    </source>
</evidence>
<dbReference type="Proteomes" id="UP000027265">
    <property type="component" value="Unassembled WGS sequence"/>
</dbReference>
<dbReference type="InParanoid" id="A0A067PBF1"/>
<keyword evidence="2" id="KW-1185">Reference proteome</keyword>
<organism evidence="1 2">
    <name type="scientific">Jaapia argillacea MUCL 33604</name>
    <dbReference type="NCBI Taxonomy" id="933084"/>
    <lineage>
        <taxon>Eukaryota</taxon>
        <taxon>Fungi</taxon>
        <taxon>Dikarya</taxon>
        <taxon>Basidiomycota</taxon>
        <taxon>Agaricomycotina</taxon>
        <taxon>Agaricomycetes</taxon>
        <taxon>Agaricomycetidae</taxon>
        <taxon>Jaapiales</taxon>
        <taxon>Jaapiaceae</taxon>
        <taxon>Jaapia</taxon>
    </lineage>
</organism>
<dbReference type="EMBL" id="KL197741">
    <property type="protein sequence ID" value="KDQ52253.1"/>
    <property type="molecule type" value="Genomic_DNA"/>
</dbReference>
<evidence type="ECO:0000313" key="2">
    <source>
        <dbReference type="Proteomes" id="UP000027265"/>
    </source>
</evidence>
<dbReference type="InterPro" id="IPR011009">
    <property type="entry name" value="Kinase-like_dom_sf"/>
</dbReference>
<dbReference type="OrthoDB" id="2523749at2759"/>
<proteinExistence type="predicted"/>
<dbReference type="STRING" id="933084.A0A067PBF1"/>
<protein>
    <recommendedName>
        <fullName evidence="3">Non-specific serine/threonine protein kinase</fullName>
    </recommendedName>
</protein>
<reference evidence="2" key="1">
    <citation type="journal article" date="2014" name="Proc. Natl. Acad. Sci. U.S.A.">
        <title>Extensive sampling of basidiomycete genomes demonstrates inadequacy of the white-rot/brown-rot paradigm for wood decay fungi.</title>
        <authorList>
            <person name="Riley R."/>
            <person name="Salamov A.A."/>
            <person name="Brown D.W."/>
            <person name="Nagy L.G."/>
            <person name="Floudas D."/>
            <person name="Held B.W."/>
            <person name="Levasseur A."/>
            <person name="Lombard V."/>
            <person name="Morin E."/>
            <person name="Otillar R."/>
            <person name="Lindquist E.A."/>
            <person name="Sun H."/>
            <person name="LaButti K.M."/>
            <person name="Schmutz J."/>
            <person name="Jabbour D."/>
            <person name="Luo H."/>
            <person name="Baker S.E."/>
            <person name="Pisabarro A.G."/>
            <person name="Walton J.D."/>
            <person name="Blanchette R.A."/>
            <person name="Henrissat B."/>
            <person name="Martin F."/>
            <person name="Cullen D."/>
            <person name="Hibbett D.S."/>
            <person name="Grigoriev I.V."/>
        </authorList>
    </citation>
    <scope>NUCLEOTIDE SEQUENCE [LARGE SCALE GENOMIC DNA]</scope>
    <source>
        <strain evidence="2">MUCL 33604</strain>
    </source>
</reference>
<sequence>MRDNHDEVHDVVLKVATISSGHLLLNEAHFYEDELLGLQGDAVPRCFGFFQGDLGLIKISCLILEDCGSVMEGSLYDVDIATKLKLVEKLDKIHTAGVIHQDLAARHIVMKDNEPYWIDFGEAARHSCRKRMEVTPGDFSPDLHEFGCTEIYEFVERLDLWKSIYVHYQNNVFFLDLVESPEYLYHSLHPAQIETEEQQDQAWREAEETYRFIAEDRKLWIARYGQTQGCQ</sequence>
<accession>A0A067PBF1</accession>
<dbReference type="SUPFAM" id="SSF56112">
    <property type="entry name" value="Protein kinase-like (PK-like)"/>
    <property type="match status" value="1"/>
</dbReference>
<dbReference type="Gene3D" id="1.10.510.10">
    <property type="entry name" value="Transferase(Phosphotransferase) domain 1"/>
    <property type="match status" value="1"/>
</dbReference>
<dbReference type="AlphaFoldDB" id="A0A067PBF1"/>
<evidence type="ECO:0000313" key="1">
    <source>
        <dbReference type="EMBL" id="KDQ52253.1"/>
    </source>
</evidence>